<keyword evidence="5" id="KW-0808">Transferase</keyword>
<comment type="caution">
    <text evidence="5">The sequence shown here is derived from an EMBL/GenBank/DDBJ whole genome shotgun (WGS) entry which is preliminary data.</text>
</comment>
<dbReference type="InterPro" id="IPR013783">
    <property type="entry name" value="Ig-like_fold"/>
</dbReference>
<dbReference type="InterPro" id="IPR036890">
    <property type="entry name" value="HATPase_C_sf"/>
</dbReference>
<name>A0A9X1PIK4_9BACT</name>
<dbReference type="Gene3D" id="2.130.10.10">
    <property type="entry name" value="YVTN repeat-like/Quinoprotein amine dehydrogenase"/>
    <property type="match status" value="2"/>
</dbReference>
<evidence type="ECO:0000256" key="1">
    <source>
        <dbReference type="SAM" id="Phobius"/>
    </source>
</evidence>
<dbReference type="Gene3D" id="2.60.40.10">
    <property type="entry name" value="Immunoglobulins"/>
    <property type="match status" value="1"/>
</dbReference>
<dbReference type="Gene3D" id="3.30.565.10">
    <property type="entry name" value="Histidine kinase-like ATPase, C-terminal domain"/>
    <property type="match status" value="1"/>
</dbReference>
<dbReference type="InterPro" id="IPR015943">
    <property type="entry name" value="WD40/YVTN_repeat-like_dom_sf"/>
</dbReference>
<dbReference type="AlphaFoldDB" id="A0A9X1PIK4"/>
<keyword evidence="1" id="KW-0472">Membrane</keyword>
<keyword evidence="2" id="KW-0732">Signal</keyword>
<evidence type="ECO:0000313" key="6">
    <source>
        <dbReference type="Proteomes" id="UP001139000"/>
    </source>
</evidence>
<keyword evidence="1" id="KW-0812">Transmembrane</keyword>
<dbReference type="Pfam" id="PF06580">
    <property type="entry name" value="His_kinase"/>
    <property type="match status" value="1"/>
</dbReference>
<dbReference type="RefSeq" id="WP_234653487.1">
    <property type="nucleotide sequence ID" value="NZ_CP094997.1"/>
</dbReference>
<dbReference type="InterPro" id="IPR011123">
    <property type="entry name" value="Y_Y_Y"/>
</dbReference>
<dbReference type="GO" id="GO:0000155">
    <property type="term" value="F:phosphorelay sensor kinase activity"/>
    <property type="evidence" value="ECO:0007669"/>
    <property type="project" value="InterPro"/>
</dbReference>
<dbReference type="InterPro" id="IPR050640">
    <property type="entry name" value="Bact_2-comp_sensor_kinase"/>
</dbReference>
<organism evidence="5 6">
    <name type="scientific">Dyadobacter chenwenxiniae</name>
    <dbReference type="NCBI Taxonomy" id="2906456"/>
    <lineage>
        <taxon>Bacteria</taxon>
        <taxon>Pseudomonadati</taxon>
        <taxon>Bacteroidota</taxon>
        <taxon>Cytophagia</taxon>
        <taxon>Cytophagales</taxon>
        <taxon>Spirosomataceae</taxon>
        <taxon>Dyadobacter</taxon>
    </lineage>
</organism>
<keyword evidence="5" id="KW-0418">Kinase</keyword>
<dbReference type="EMBL" id="JAJTTC010000001">
    <property type="protein sequence ID" value="MCF0060614.1"/>
    <property type="molecule type" value="Genomic_DNA"/>
</dbReference>
<feature type="signal peptide" evidence="2">
    <location>
        <begin position="1"/>
        <end position="25"/>
    </location>
</feature>
<dbReference type="PANTHER" id="PTHR34220">
    <property type="entry name" value="SENSOR HISTIDINE KINASE YPDA"/>
    <property type="match status" value="1"/>
</dbReference>
<sequence>MNCFKNLITRFVVTLFQLCGFTCLAQLPDFNVQVLNESNGIKTSDIYRIIKDKKGFLWIQSSRHLQRFDGQNVKRIETNGEDLHDIAADSSGVIYITTESGIERYVNDIKGFEPIRITGRGVKPDNKLNKLQVTPDNRIWANSTKGLYSYIAGEDAFKHYPLPGLENHRFYRRIFNAKGYNLFIADIDTVFTVNTRSKEVRMVPLPGIRTVVPFSEDVAWATNHLLQNFEVNFKTRSVKRISGLPLVELNSINHLKGDNYLVNTRKGCYKYNKTAKAFTKATLYNSGNELPNDENYTDYFDSDSTFWLVCQEGIVFFRPLEHNIGWLRGLKNADREWNNNIRAVTEDKNGNIWLGTVEGFYRLNLVDGKVKSYRPDVKGRKGLPFPAVRSLVHDGRILIIAPEKGEPVIFDPVAESFRPLKYPQGISGIRLRRKMQNELIATIYRLHKGGHLIVGEETCYFIEKDTYLVSERYFPEAYHNIQTVAEEQGGNFWMGSYRGLLYVNKNFKTLYNDISFTPSLLITSLLIQNDSTIWCGSVGLYEVIRSEKSLKRRLIFPQLRNQRITMLYRDKTGKTWIGADDGLYRYDHVSQKLEWFDVWDNIQNKRFNLNALKESRSGYVFLGGFNGLNYFKPEEIKPIKEKLNVSISNVKVNQDDTMYLLRPAPMELNWQENSVEFQYLTTYYRNPQKLTYRYRMIGLDSNWSLNGRNNKVRFSSLSSGNYTFTVAASLDGVNWDETSNPFSFVILPPIWKRAWFIGLGILVTGGIGYVIFRGRIRAIRQQITMRERVSEIEMRALRAQMNPHFIFNCLNSINRYIVKSDNATASLYLTRFSKLIRLILENSNSKKVLLSNELEALRLYIEMEGIRFDNKFSCEIFLADNVFADSIEVPSLIIQPYVENAIWHGLLHQETNGKLLIKISMLEENVLQCVVEDNGVGREKAREFKSKSATSKKSMGMKLTEDRIAILNQYAQTSASVEIIDLMDQNNEASGTQVIIRIPV</sequence>
<proteinExistence type="predicted"/>
<evidence type="ECO:0000256" key="2">
    <source>
        <dbReference type="SAM" id="SignalP"/>
    </source>
</evidence>
<keyword evidence="6" id="KW-1185">Reference proteome</keyword>
<feature type="domain" description="Two component regulator three Y" evidence="4">
    <location>
        <begin position="684"/>
        <end position="745"/>
    </location>
</feature>
<accession>A0A9X1PIK4</accession>
<evidence type="ECO:0000313" key="5">
    <source>
        <dbReference type="EMBL" id="MCF0060614.1"/>
    </source>
</evidence>
<dbReference type="Pfam" id="PF07495">
    <property type="entry name" value="Y_Y_Y"/>
    <property type="match status" value="1"/>
</dbReference>
<evidence type="ECO:0000259" key="4">
    <source>
        <dbReference type="Pfam" id="PF07495"/>
    </source>
</evidence>
<reference evidence="5" key="1">
    <citation type="submission" date="2021-12" db="EMBL/GenBank/DDBJ databases">
        <title>Novel species in genus Dyadobacter.</title>
        <authorList>
            <person name="Ma C."/>
        </authorList>
    </citation>
    <scope>NUCLEOTIDE SEQUENCE</scope>
    <source>
        <strain evidence="5">LJ419</strain>
    </source>
</reference>
<protein>
    <submittedName>
        <fullName evidence="5">Histidine kinase</fullName>
    </submittedName>
</protein>
<dbReference type="InterPro" id="IPR011110">
    <property type="entry name" value="Reg_prop"/>
</dbReference>
<dbReference type="SUPFAM" id="SSF55874">
    <property type="entry name" value="ATPase domain of HSP90 chaperone/DNA topoisomerase II/histidine kinase"/>
    <property type="match status" value="1"/>
</dbReference>
<feature type="domain" description="Signal transduction histidine kinase internal region" evidence="3">
    <location>
        <begin position="793"/>
        <end position="872"/>
    </location>
</feature>
<keyword evidence="1" id="KW-1133">Transmembrane helix</keyword>
<dbReference type="GO" id="GO:0016020">
    <property type="term" value="C:membrane"/>
    <property type="evidence" value="ECO:0007669"/>
    <property type="project" value="InterPro"/>
</dbReference>
<dbReference type="InterPro" id="IPR010559">
    <property type="entry name" value="Sig_transdc_His_kin_internal"/>
</dbReference>
<dbReference type="Proteomes" id="UP001139000">
    <property type="component" value="Unassembled WGS sequence"/>
</dbReference>
<feature type="transmembrane region" description="Helical" evidence="1">
    <location>
        <begin position="754"/>
        <end position="772"/>
    </location>
</feature>
<feature type="chain" id="PRO_5040872032" evidence="2">
    <location>
        <begin position="26"/>
        <end position="1000"/>
    </location>
</feature>
<gene>
    <name evidence="5" type="ORF">LXM26_03860</name>
</gene>
<evidence type="ECO:0000259" key="3">
    <source>
        <dbReference type="Pfam" id="PF06580"/>
    </source>
</evidence>
<dbReference type="Pfam" id="PF07494">
    <property type="entry name" value="Reg_prop"/>
    <property type="match status" value="1"/>
</dbReference>
<dbReference type="PANTHER" id="PTHR34220:SF7">
    <property type="entry name" value="SENSOR HISTIDINE KINASE YPDA"/>
    <property type="match status" value="1"/>
</dbReference>
<dbReference type="SUPFAM" id="SSF63829">
    <property type="entry name" value="Calcium-dependent phosphotriesterase"/>
    <property type="match status" value="2"/>
</dbReference>